<feature type="modified residue" description="N6-(pyridoxal phosphate)lysine" evidence="3">
    <location>
        <position position="187"/>
    </location>
</feature>
<dbReference type="AlphaFoldDB" id="A0A7W6WB56"/>
<dbReference type="PANTHER" id="PTHR30244:SF34">
    <property type="entry name" value="DTDP-4-AMINO-4,6-DIDEOXYGALACTOSE TRANSAMINASE"/>
    <property type="match status" value="1"/>
</dbReference>
<organism evidence="5 6">
    <name type="scientific">Roseospira visakhapatnamensis</name>
    <dbReference type="NCBI Taxonomy" id="390880"/>
    <lineage>
        <taxon>Bacteria</taxon>
        <taxon>Pseudomonadati</taxon>
        <taxon>Pseudomonadota</taxon>
        <taxon>Alphaproteobacteria</taxon>
        <taxon>Rhodospirillales</taxon>
        <taxon>Rhodospirillaceae</taxon>
        <taxon>Roseospira</taxon>
    </lineage>
</organism>
<keyword evidence="6" id="KW-1185">Reference proteome</keyword>
<evidence type="ECO:0000256" key="4">
    <source>
        <dbReference type="RuleBase" id="RU004508"/>
    </source>
</evidence>
<dbReference type="GO" id="GO:0102933">
    <property type="term" value="F:GDP-4-dehydro-6-deoxy-D-mannose-4-aminotransferase activity"/>
    <property type="evidence" value="ECO:0007669"/>
    <property type="project" value="UniProtKB-EC"/>
</dbReference>
<dbReference type="RefSeq" id="WP_184046889.1">
    <property type="nucleotide sequence ID" value="NZ_JACIGK010000027.1"/>
</dbReference>
<comment type="similarity">
    <text evidence="1 4">Belongs to the DegT/DnrJ/EryC1 family.</text>
</comment>
<dbReference type="InterPro" id="IPR000653">
    <property type="entry name" value="DegT/StrS_aminotransferase"/>
</dbReference>
<sequence>MLIIDPAGPGWRFTGNELRYLAEVLNNGFSAGADGSMNERAETLFAQTMGLSHAIGFNSGTSTLHAALVAMGVGPGDEVIVPALSPAMCGFTPFHAGGRAVVADVDRDTFLMDPSDVARRITDRTRVIMAVHLYGQVCDMDALMDLAARHGLTVLEDCAQCYLGTDARGRVGGTIGDAGSWSFENSKHLSCGEGGMIGCDNPALAESIRKFGGLGFRNLTASSGKVRVDRDKLQDPDWARHDRRGYNYRLGGLPAAVALAQIERMRSFIDLRIAMGTAFRAVLERSTLLRPQATPEGAVNSHYTFAARFDGVDHGIAWQAFRRVFAANGGDGIYAAWKPIHKEPAFRDTDLADEQRPVTEWLQGRLMQFTTNQRDDSERKTQVEALIATLRHFGDDA</sequence>
<keyword evidence="5" id="KW-0032">Aminotransferase</keyword>
<dbReference type="GO" id="GO:0000271">
    <property type="term" value="P:polysaccharide biosynthetic process"/>
    <property type="evidence" value="ECO:0007669"/>
    <property type="project" value="TreeGrafter"/>
</dbReference>
<evidence type="ECO:0000313" key="5">
    <source>
        <dbReference type="EMBL" id="MBB4267468.1"/>
    </source>
</evidence>
<comment type="caution">
    <text evidence="5">The sequence shown here is derived from an EMBL/GenBank/DDBJ whole genome shotgun (WGS) entry which is preliminary data.</text>
</comment>
<evidence type="ECO:0000256" key="2">
    <source>
        <dbReference type="PIRSR" id="PIRSR000390-1"/>
    </source>
</evidence>
<evidence type="ECO:0000256" key="3">
    <source>
        <dbReference type="PIRSR" id="PIRSR000390-2"/>
    </source>
</evidence>
<dbReference type="Proteomes" id="UP000554286">
    <property type="component" value="Unassembled WGS sequence"/>
</dbReference>
<feature type="active site" description="Proton acceptor" evidence="2">
    <location>
        <position position="187"/>
    </location>
</feature>
<dbReference type="InterPro" id="IPR015422">
    <property type="entry name" value="PyrdxlP-dep_Trfase_small"/>
</dbReference>
<dbReference type="Gene3D" id="3.40.640.10">
    <property type="entry name" value="Type I PLP-dependent aspartate aminotransferase-like (Major domain)"/>
    <property type="match status" value="1"/>
</dbReference>
<accession>A0A7W6WB56</accession>
<dbReference type="PANTHER" id="PTHR30244">
    <property type="entry name" value="TRANSAMINASE"/>
    <property type="match status" value="1"/>
</dbReference>
<dbReference type="InterPro" id="IPR015424">
    <property type="entry name" value="PyrdxlP-dep_Trfase"/>
</dbReference>
<protein>
    <submittedName>
        <fullName evidence="5">Perosamine synthetase</fullName>
        <ecNumber evidence="5">2.6.1.102</ecNumber>
    </submittedName>
</protein>
<gene>
    <name evidence="5" type="ORF">GGD89_003112</name>
</gene>
<keyword evidence="3 4" id="KW-0663">Pyridoxal phosphate</keyword>
<proteinExistence type="inferred from homology"/>
<dbReference type="EC" id="2.6.1.102" evidence="5"/>
<evidence type="ECO:0000256" key="1">
    <source>
        <dbReference type="ARBA" id="ARBA00037999"/>
    </source>
</evidence>
<dbReference type="Gene3D" id="3.90.1150.10">
    <property type="entry name" value="Aspartate Aminotransferase, domain 1"/>
    <property type="match status" value="1"/>
</dbReference>
<dbReference type="SUPFAM" id="SSF53383">
    <property type="entry name" value="PLP-dependent transferases"/>
    <property type="match status" value="1"/>
</dbReference>
<evidence type="ECO:0000313" key="6">
    <source>
        <dbReference type="Proteomes" id="UP000554286"/>
    </source>
</evidence>
<dbReference type="Pfam" id="PF01041">
    <property type="entry name" value="DegT_DnrJ_EryC1"/>
    <property type="match status" value="1"/>
</dbReference>
<name>A0A7W6WB56_9PROT</name>
<dbReference type="PIRSF" id="PIRSF000390">
    <property type="entry name" value="PLP_StrS"/>
    <property type="match status" value="1"/>
</dbReference>
<keyword evidence="5" id="KW-0808">Transferase</keyword>
<dbReference type="InterPro" id="IPR015421">
    <property type="entry name" value="PyrdxlP-dep_Trfase_major"/>
</dbReference>
<dbReference type="EMBL" id="JACIGK010000027">
    <property type="protein sequence ID" value="MBB4267468.1"/>
    <property type="molecule type" value="Genomic_DNA"/>
</dbReference>
<dbReference type="GO" id="GO:0030170">
    <property type="term" value="F:pyridoxal phosphate binding"/>
    <property type="evidence" value="ECO:0007669"/>
    <property type="project" value="TreeGrafter"/>
</dbReference>
<reference evidence="5 6" key="1">
    <citation type="submission" date="2020-08" db="EMBL/GenBank/DDBJ databases">
        <title>Genome sequencing of Purple Non-Sulfur Bacteria from various extreme environments.</title>
        <authorList>
            <person name="Mayer M."/>
        </authorList>
    </citation>
    <scope>NUCLEOTIDE SEQUENCE [LARGE SCALE GENOMIC DNA]</scope>
    <source>
        <strain evidence="5 6">JA131</strain>
    </source>
</reference>